<accession>A0A8S1H2A7</accession>
<dbReference type="InterPro" id="IPR015655">
    <property type="entry name" value="PP2C"/>
</dbReference>
<proteinExistence type="predicted"/>
<sequence>MEDGFADQYPACCNSGIGSAYGGRYSKSKKFNANHELLDSSVHIDINDIQLYAIFCGFNGGSNAAKFSMNRMVYEIFQDQPIKTIMMSREIIAELHRKFANVARRYMDMMTDSLSERFILKDQNDEVNANAISELDQKIREGCTAIVALRIECDLFVLNCGTSMAIAITDDPSDPVVRINDQLHENENPVEIERLKNIGVDPENVLKPTRAIGDLHRIIAVPDIYHVVIQNNWRYIVLISDGVVQNLKEFQVEDVAMEVYERLKEDHTATSTAQSLVDAFARKHLDAYTRNMVENGFTFSNQREEMTVIFVKLEHDNLYETFKSSTNSTLDYTQSTTDGGPVQPYVDVLPKSNKPDIQKFLLDTTKLFLDKSL</sequence>
<comment type="caution">
    <text evidence="2">The sequence shown here is derived from an EMBL/GenBank/DDBJ whole genome shotgun (WGS) entry which is preliminary data.</text>
</comment>
<evidence type="ECO:0000313" key="3">
    <source>
        <dbReference type="Proteomes" id="UP000835052"/>
    </source>
</evidence>
<dbReference type="InterPro" id="IPR001932">
    <property type="entry name" value="PPM-type_phosphatase-like_dom"/>
</dbReference>
<dbReference type="InterPro" id="IPR036457">
    <property type="entry name" value="PPM-type-like_dom_sf"/>
</dbReference>
<dbReference type="SUPFAM" id="SSF81606">
    <property type="entry name" value="PP2C-like"/>
    <property type="match status" value="1"/>
</dbReference>
<dbReference type="OrthoDB" id="10049211at2759"/>
<dbReference type="AlphaFoldDB" id="A0A8S1H2A7"/>
<dbReference type="Gene3D" id="3.60.40.10">
    <property type="entry name" value="PPM-type phosphatase domain"/>
    <property type="match status" value="1"/>
</dbReference>
<name>A0A8S1H2A7_9PELO</name>
<reference evidence="2" key="1">
    <citation type="submission" date="2020-10" db="EMBL/GenBank/DDBJ databases">
        <authorList>
            <person name="Kikuchi T."/>
        </authorList>
    </citation>
    <scope>NUCLEOTIDE SEQUENCE</scope>
    <source>
        <strain evidence="2">NKZ352</strain>
    </source>
</reference>
<dbReference type="Proteomes" id="UP000835052">
    <property type="component" value="Unassembled WGS sequence"/>
</dbReference>
<dbReference type="Pfam" id="PF00481">
    <property type="entry name" value="PP2C"/>
    <property type="match status" value="1"/>
</dbReference>
<organism evidence="2 3">
    <name type="scientific">Caenorhabditis auriculariae</name>
    <dbReference type="NCBI Taxonomy" id="2777116"/>
    <lineage>
        <taxon>Eukaryota</taxon>
        <taxon>Metazoa</taxon>
        <taxon>Ecdysozoa</taxon>
        <taxon>Nematoda</taxon>
        <taxon>Chromadorea</taxon>
        <taxon>Rhabditida</taxon>
        <taxon>Rhabditina</taxon>
        <taxon>Rhabditomorpha</taxon>
        <taxon>Rhabditoidea</taxon>
        <taxon>Rhabditidae</taxon>
        <taxon>Peloderinae</taxon>
        <taxon>Caenorhabditis</taxon>
    </lineage>
</organism>
<protein>
    <recommendedName>
        <fullName evidence="1">PPM-type phosphatase domain-containing protein</fullName>
    </recommendedName>
</protein>
<gene>
    <name evidence="2" type="ORF">CAUJ_LOCUS3399</name>
</gene>
<dbReference type="PROSITE" id="PS51746">
    <property type="entry name" value="PPM_2"/>
    <property type="match status" value="1"/>
</dbReference>
<dbReference type="GO" id="GO:0004722">
    <property type="term" value="F:protein serine/threonine phosphatase activity"/>
    <property type="evidence" value="ECO:0007669"/>
    <property type="project" value="InterPro"/>
</dbReference>
<dbReference type="CDD" id="cd00143">
    <property type="entry name" value="PP2Cc"/>
    <property type="match status" value="1"/>
</dbReference>
<evidence type="ECO:0000259" key="1">
    <source>
        <dbReference type="PROSITE" id="PS51746"/>
    </source>
</evidence>
<keyword evidence="3" id="KW-1185">Reference proteome</keyword>
<feature type="domain" description="PPM-type phosphatase" evidence="1">
    <location>
        <begin position="24"/>
        <end position="313"/>
    </location>
</feature>
<evidence type="ECO:0000313" key="2">
    <source>
        <dbReference type="EMBL" id="CAD6187480.1"/>
    </source>
</evidence>
<dbReference type="PANTHER" id="PTHR47992">
    <property type="entry name" value="PROTEIN PHOSPHATASE"/>
    <property type="match status" value="1"/>
</dbReference>
<dbReference type="EMBL" id="CAJGYM010000006">
    <property type="protein sequence ID" value="CAD6187480.1"/>
    <property type="molecule type" value="Genomic_DNA"/>
</dbReference>
<dbReference type="SMART" id="SM00332">
    <property type="entry name" value="PP2Cc"/>
    <property type="match status" value="1"/>
</dbReference>